<evidence type="ECO:0000256" key="1">
    <source>
        <dbReference type="ARBA" id="ARBA00004173"/>
    </source>
</evidence>
<gene>
    <name evidence="6" type="ORF">HGRIS_005034</name>
</gene>
<evidence type="ECO:0008006" key="8">
    <source>
        <dbReference type="Google" id="ProtNLM"/>
    </source>
</evidence>
<keyword evidence="4" id="KW-0496">Mitochondrion</keyword>
<dbReference type="EMBL" id="JASNQZ010000008">
    <property type="protein sequence ID" value="KAL0953859.1"/>
    <property type="molecule type" value="Genomic_DNA"/>
</dbReference>
<dbReference type="Pfam" id="PF15786">
    <property type="entry name" value="PET117"/>
    <property type="match status" value="1"/>
</dbReference>
<keyword evidence="3" id="KW-0809">Transit peptide</keyword>
<evidence type="ECO:0000256" key="2">
    <source>
        <dbReference type="ARBA" id="ARBA00008197"/>
    </source>
</evidence>
<dbReference type="PANTHER" id="PTHR28163:SF1">
    <property type="entry name" value="PROTEIN PET117 HOMOLOG, MITOCHONDRIAL"/>
    <property type="match status" value="1"/>
</dbReference>
<comment type="subcellular location">
    <subcellularLocation>
        <location evidence="1">Mitochondrion</location>
    </subcellularLocation>
</comment>
<name>A0ABR3JDZ3_9AGAR</name>
<reference evidence="7" key="1">
    <citation type="submission" date="2024-06" db="EMBL/GenBank/DDBJ databases">
        <title>Multi-omics analyses provide insights into the biosynthesis of the anticancer antibiotic pleurotin in Hohenbuehelia grisea.</title>
        <authorList>
            <person name="Weaver J.A."/>
            <person name="Alberti F."/>
        </authorList>
    </citation>
    <scope>NUCLEOTIDE SEQUENCE [LARGE SCALE GENOMIC DNA]</scope>
    <source>
        <strain evidence="7">T-177</strain>
    </source>
</reference>
<evidence type="ECO:0000313" key="7">
    <source>
        <dbReference type="Proteomes" id="UP001556367"/>
    </source>
</evidence>
<comment type="similarity">
    <text evidence="2">Belongs to the PET117 family.</text>
</comment>
<feature type="compositionally biased region" description="Basic and acidic residues" evidence="5">
    <location>
        <begin position="36"/>
        <end position="66"/>
    </location>
</feature>
<keyword evidence="7" id="KW-1185">Reference proteome</keyword>
<comment type="caution">
    <text evidence="6">The sequence shown here is derived from an EMBL/GenBank/DDBJ whole genome shotgun (WGS) entry which is preliminary data.</text>
</comment>
<evidence type="ECO:0000256" key="4">
    <source>
        <dbReference type="ARBA" id="ARBA00023128"/>
    </source>
</evidence>
<evidence type="ECO:0000256" key="5">
    <source>
        <dbReference type="SAM" id="MobiDB-lite"/>
    </source>
</evidence>
<proteinExistence type="inferred from homology"/>
<sequence length="76" mass="9123">MSRAARLTLGGAVLFSAFTIWAVHYQQRKEREDMYQGVIRDDERRKKMHQRQQDLQDSLKKREIYEQHQSVTTNVD</sequence>
<protein>
    <recommendedName>
        <fullName evidence="8">Cytochrome c oxidase assembly protein</fullName>
    </recommendedName>
</protein>
<feature type="region of interest" description="Disordered" evidence="5">
    <location>
        <begin position="36"/>
        <end position="76"/>
    </location>
</feature>
<evidence type="ECO:0000313" key="6">
    <source>
        <dbReference type="EMBL" id="KAL0953859.1"/>
    </source>
</evidence>
<dbReference type="InterPro" id="IPR031568">
    <property type="entry name" value="Pet117"/>
</dbReference>
<dbReference type="Proteomes" id="UP001556367">
    <property type="component" value="Unassembled WGS sequence"/>
</dbReference>
<dbReference type="PANTHER" id="PTHR28163">
    <property type="entry name" value="PROTEIN PET117 HOMOLOG, MITOCHONDRIAL"/>
    <property type="match status" value="1"/>
</dbReference>
<organism evidence="6 7">
    <name type="scientific">Hohenbuehelia grisea</name>
    <dbReference type="NCBI Taxonomy" id="104357"/>
    <lineage>
        <taxon>Eukaryota</taxon>
        <taxon>Fungi</taxon>
        <taxon>Dikarya</taxon>
        <taxon>Basidiomycota</taxon>
        <taxon>Agaricomycotina</taxon>
        <taxon>Agaricomycetes</taxon>
        <taxon>Agaricomycetidae</taxon>
        <taxon>Agaricales</taxon>
        <taxon>Pleurotineae</taxon>
        <taxon>Pleurotaceae</taxon>
        <taxon>Hohenbuehelia</taxon>
    </lineage>
</organism>
<feature type="compositionally biased region" description="Polar residues" evidence="5">
    <location>
        <begin position="67"/>
        <end position="76"/>
    </location>
</feature>
<accession>A0ABR3JDZ3</accession>
<evidence type="ECO:0000256" key="3">
    <source>
        <dbReference type="ARBA" id="ARBA00022946"/>
    </source>
</evidence>